<evidence type="ECO:0008006" key="4">
    <source>
        <dbReference type="Google" id="ProtNLM"/>
    </source>
</evidence>
<name>A0A1B2A9B5_9SPHN</name>
<accession>A0A1B2A9B5</accession>
<dbReference type="PANTHER" id="PTHR36436">
    <property type="entry name" value="SLL5081 PROTEIN"/>
    <property type="match status" value="1"/>
</dbReference>
<dbReference type="AlphaFoldDB" id="A0A1B2A9B5"/>
<gene>
    <name evidence="2" type="ORF">A6F68_00166</name>
</gene>
<dbReference type="Pfam" id="PF09234">
    <property type="entry name" value="DUF1963"/>
    <property type="match status" value="1"/>
</dbReference>
<dbReference type="Gene3D" id="2.30.320.10">
    <property type="entry name" value="YwqG-like"/>
    <property type="match status" value="1"/>
</dbReference>
<protein>
    <recommendedName>
        <fullName evidence="4">DUF1963 domain-containing protein</fullName>
    </recommendedName>
</protein>
<reference evidence="2 3" key="1">
    <citation type="submission" date="2016-07" db="EMBL/GenBank/DDBJ databases">
        <title>Complete genome sequence of Altererythrobacter dongtanensis KCTC 22672, a type strain with esterase isolated from tidal flat.</title>
        <authorList>
            <person name="Cheng H."/>
            <person name="Wu Y.-H."/>
            <person name="Zhou P."/>
            <person name="Huo Y.-Y."/>
            <person name="Wang C.-S."/>
            <person name="Xu X.-W."/>
        </authorList>
    </citation>
    <scope>NUCLEOTIDE SEQUENCE [LARGE SCALE GENOMIC DNA]</scope>
    <source>
        <strain evidence="2 3">KCTC 22672</strain>
    </source>
</reference>
<dbReference type="OrthoDB" id="4929513at2"/>
<evidence type="ECO:0000313" key="2">
    <source>
        <dbReference type="EMBL" id="ANY18701.1"/>
    </source>
</evidence>
<proteinExistence type="predicted"/>
<evidence type="ECO:0000256" key="1">
    <source>
        <dbReference type="SAM" id="MobiDB-lite"/>
    </source>
</evidence>
<sequence length="304" mass="33693">MIDRRTAIATLAVASTLGWCAPRGGGEAGGLPPLDLPVDDTPADKEAVRRFRAWQKENALPAIFLEPVGPALSTPGGSRIGGPVWLPAGETWPADAKGVPMTFLGQVDFASLPRLEDYPEAGVLQFFIGHDIYFGADLDRPEGGSFRVLWRPALDGPGAMHLGKVRNDPRHNFDPNSPLEPRSVTTGYRLAGRAGVHEPTINDWRFHRDLRDIAEGRGRGGVNRLVNAQFTARPERHHIGGNPEFTQDDWRGTPAYNDYDRVLLNLWSDRTVMWGDMGQGQFMIRRADLLARDFSRVAYQWDCS</sequence>
<dbReference type="EMBL" id="CP016591">
    <property type="protein sequence ID" value="ANY18701.1"/>
    <property type="molecule type" value="Genomic_DNA"/>
</dbReference>
<dbReference type="KEGG" id="ado:A6F68_00166"/>
<dbReference type="STRING" id="692370.A6F68_00166"/>
<keyword evidence="3" id="KW-1185">Reference proteome</keyword>
<organism evidence="2 3">
    <name type="scientific">Tsuneonella dongtanensis</name>
    <dbReference type="NCBI Taxonomy" id="692370"/>
    <lineage>
        <taxon>Bacteria</taxon>
        <taxon>Pseudomonadati</taxon>
        <taxon>Pseudomonadota</taxon>
        <taxon>Alphaproteobacteria</taxon>
        <taxon>Sphingomonadales</taxon>
        <taxon>Erythrobacteraceae</taxon>
        <taxon>Tsuneonella</taxon>
    </lineage>
</organism>
<dbReference type="InterPro" id="IPR035948">
    <property type="entry name" value="YwqG-like_sf"/>
</dbReference>
<dbReference type="PANTHER" id="PTHR36436:SF6">
    <property type="entry name" value="SLL5081 PROTEIN"/>
    <property type="match status" value="1"/>
</dbReference>
<feature type="region of interest" description="Disordered" evidence="1">
    <location>
        <begin position="165"/>
        <end position="184"/>
    </location>
</feature>
<dbReference type="SUPFAM" id="SSF103032">
    <property type="entry name" value="Hypothetical protein YwqG"/>
    <property type="match status" value="1"/>
</dbReference>
<dbReference type="RefSeq" id="WP_067675001.1">
    <property type="nucleotide sequence ID" value="NZ_CP016591.1"/>
</dbReference>
<evidence type="ECO:0000313" key="3">
    <source>
        <dbReference type="Proteomes" id="UP000092932"/>
    </source>
</evidence>
<dbReference type="Proteomes" id="UP000092932">
    <property type="component" value="Chromosome"/>
</dbReference>
<dbReference type="InterPro" id="IPR015315">
    <property type="entry name" value="DUF1963"/>
</dbReference>